<gene>
    <name evidence="2" type="ORF">HYD_1800</name>
</gene>
<feature type="chain" id="PRO_5045472272" evidence="1">
    <location>
        <begin position="25"/>
        <end position="102"/>
    </location>
</feature>
<dbReference type="EMBL" id="AP025225">
    <property type="protein sequence ID" value="BDB96047.1"/>
    <property type="molecule type" value="Genomic_DNA"/>
</dbReference>
<organism evidence="2 3">
    <name type="scientific">Candidatus Hydrogenosomobacter endosymbioticus</name>
    <dbReference type="NCBI Taxonomy" id="2558174"/>
    <lineage>
        <taxon>Bacteria</taxon>
        <taxon>Pseudomonadati</taxon>
        <taxon>Pseudomonadota</taxon>
        <taxon>Alphaproteobacteria</taxon>
        <taxon>Holosporales</taxon>
        <taxon>Holosporaceae</taxon>
        <taxon>Candidatus Hydrogenosomobacter</taxon>
    </lineage>
</organism>
<proteinExistence type="predicted"/>
<feature type="signal peptide" evidence="1">
    <location>
        <begin position="1"/>
        <end position="24"/>
    </location>
</feature>
<dbReference type="Proteomes" id="UP001320209">
    <property type="component" value="Chromosome"/>
</dbReference>
<sequence>MKSKTLFTAFCAIAALAVSGVSSAGIGPCNNHSYLHCFKPADWNNRNSDYEEIVYRVPQERSHGNCVPIPGRVSGAQNSCVNAGGTCNKPGGTCTNVTNKDA</sequence>
<reference evidence="2" key="1">
    <citation type="submission" date="2021-10" db="EMBL/GenBank/DDBJ databases">
        <title>Genome Sequence of The Candidatus Hydrogeosomobacter endosymbioticus, an Intracellular Bacterial Symbiont of the Anaerobic Ciliate GW7.</title>
        <authorList>
            <person name="Shiohama Y."/>
            <person name="Shinzato N."/>
        </authorList>
    </citation>
    <scope>NUCLEOTIDE SEQUENCE [LARGE SCALE GENOMIC DNA]</scope>
    <source>
        <strain evidence="2">200920</strain>
    </source>
</reference>
<dbReference type="RefSeq" id="WP_236865423.1">
    <property type="nucleotide sequence ID" value="NZ_AP025225.1"/>
</dbReference>
<evidence type="ECO:0000256" key="1">
    <source>
        <dbReference type="SAM" id="SignalP"/>
    </source>
</evidence>
<evidence type="ECO:0000313" key="2">
    <source>
        <dbReference type="EMBL" id="BDB96047.1"/>
    </source>
</evidence>
<keyword evidence="1" id="KW-0732">Signal</keyword>
<keyword evidence="3" id="KW-1185">Reference proteome</keyword>
<accession>A0ABN6L794</accession>
<name>A0ABN6L794_9PROT</name>
<protein>
    <submittedName>
        <fullName evidence="2">Uncharacterized protein</fullName>
    </submittedName>
</protein>
<evidence type="ECO:0000313" key="3">
    <source>
        <dbReference type="Proteomes" id="UP001320209"/>
    </source>
</evidence>